<reference evidence="2" key="2">
    <citation type="submission" date="2020-11" db="EMBL/GenBank/DDBJ databases">
        <authorList>
            <consortium name="DOE Joint Genome Institute"/>
            <person name="Kuo A."/>
            <person name="Miyauchi S."/>
            <person name="Kiss E."/>
            <person name="Drula E."/>
            <person name="Kohler A."/>
            <person name="Sanchez-Garcia M."/>
            <person name="Andreopoulos B."/>
            <person name="Barry K.W."/>
            <person name="Bonito G."/>
            <person name="Buee M."/>
            <person name="Carver A."/>
            <person name="Chen C."/>
            <person name="Cichocki N."/>
            <person name="Clum A."/>
            <person name="Culley D."/>
            <person name="Crous P.W."/>
            <person name="Fauchery L."/>
            <person name="Girlanda M."/>
            <person name="Hayes R."/>
            <person name="Keri Z."/>
            <person name="Labutti K."/>
            <person name="Lipzen A."/>
            <person name="Lombard V."/>
            <person name="Magnuson J."/>
            <person name="Maillard F."/>
            <person name="Morin E."/>
            <person name="Murat C."/>
            <person name="Nolan M."/>
            <person name="Ohm R."/>
            <person name="Pangilinan J."/>
            <person name="Pereira M."/>
            <person name="Perotto S."/>
            <person name="Peter M."/>
            <person name="Riley R."/>
            <person name="Sitrit Y."/>
            <person name="Stielow B."/>
            <person name="Szollosi G."/>
            <person name="Zifcakova L."/>
            <person name="Stursova M."/>
            <person name="Spatafora J.W."/>
            <person name="Tedersoo L."/>
            <person name="Vaario L.-M."/>
            <person name="Yamada A."/>
            <person name="Yan M."/>
            <person name="Wang P."/>
            <person name="Xu J."/>
            <person name="Bruns T."/>
            <person name="Baldrian P."/>
            <person name="Vilgalys R."/>
            <person name="Henrissat B."/>
            <person name="Grigoriev I.V."/>
            <person name="Hibbett D."/>
            <person name="Nagy L.G."/>
            <person name="Martin F.M."/>
        </authorList>
    </citation>
    <scope>NUCLEOTIDE SEQUENCE</scope>
    <source>
        <strain evidence="2">UH-Tt-Lm1</strain>
    </source>
</reference>
<evidence type="ECO:0000313" key="3">
    <source>
        <dbReference type="Proteomes" id="UP000736335"/>
    </source>
</evidence>
<dbReference type="SMART" id="SM00256">
    <property type="entry name" value="FBOX"/>
    <property type="match status" value="1"/>
</dbReference>
<dbReference type="SUPFAM" id="SSF81383">
    <property type="entry name" value="F-box domain"/>
    <property type="match status" value="1"/>
</dbReference>
<protein>
    <recommendedName>
        <fullName evidence="1">F-box domain-containing protein</fullName>
    </recommendedName>
</protein>
<feature type="domain" description="F-box" evidence="1">
    <location>
        <begin position="2"/>
        <end position="48"/>
    </location>
</feature>
<dbReference type="InterPro" id="IPR036047">
    <property type="entry name" value="F-box-like_dom_sf"/>
</dbReference>
<dbReference type="Gene3D" id="1.20.1280.50">
    <property type="match status" value="1"/>
</dbReference>
<evidence type="ECO:0000313" key="2">
    <source>
        <dbReference type="EMBL" id="KAF9788530.1"/>
    </source>
</evidence>
<comment type="caution">
    <text evidence="2">The sequence shown here is derived from an EMBL/GenBank/DDBJ whole genome shotgun (WGS) entry which is preliminary data.</text>
</comment>
<dbReference type="InterPro" id="IPR001810">
    <property type="entry name" value="F-box_dom"/>
</dbReference>
<dbReference type="AlphaFoldDB" id="A0A9P6HJY5"/>
<dbReference type="OrthoDB" id="3174109at2759"/>
<sequence length="479" mass="53305">MTDITRRLPPELLLEIFVFAPVPDILKLKQVNRIFRDILASPLIQHKIDLFTAGLEHNAEAGISLADSQEALLRYRSSLDSLSPAEVRAVNNLEVEDLRANNMKIAGGVCAIIKDPVRLFTLGSASRGILHKEWAIPLPVADPVGYGFYPGANVITFVELQTANMRIAIHLNTLSDGEHHPAAQCPIIHYSHKQTAMVADSFSVSITSSRLAILASLQLGRYLVVLDWKSAQVLFELNGERYNDMEFIDDYRLLASINSTNHAPSSLEVMDTGKDMGGVPMQTFFHLSPCLINSGLLYLLLERGVHEPSPAESLAPFHQDPTQRVIVLDSRSTWYYIALPVRALLGLLENREGSDIAWDEWKGHAAILSSGQFDMNGMGIHGAWVSGCRFFSAMSNPDTLNLGVYDFSMRGRAKYLSEQVNEELGGVRYFLPSEVRVGIPWNVWYSPQSGHDSIVFPHDPEEEDGGDDPHVYLAHIWTF</sequence>
<dbReference type="Pfam" id="PF12937">
    <property type="entry name" value="F-box-like"/>
    <property type="match status" value="1"/>
</dbReference>
<keyword evidence="3" id="KW-1185">Reference proteome</keyword>
<evidence type="ECO:0000259" key="1">
    <source>
        <dbReference type="PROSITE" id="PS50181"/>
    </source>
</evidence>
<name>A0A9P6HJY5_9AGAM</name>
<dbReference type="EMBL" id="WIUZ02000004">
    <property type="protein sequence ID" value="KAF9788530.1"/>
    <property type="molecule type" value="Genomic_DNA"/>
</dbReference>
<dbReference type="CDD" id="cd09917">
    <property type="entry name" value="F-box_SF"/>
    <property type="match status" value="1"/>
</dbReference>
<gene>
    <name evidence="2" type="ORF">BJ322DRAFT_1106514</name>
</gene>
<reference evidence="2" key="1">
    <citation type="journal article" date="2020" name="Nat. Commun.">
        <title>Large-scale genome sequencing of mycorrhizal fungi provides insights into the early evolution of symbiotic traits.</title>
        <authorList>
            <person name="Miyauchi S."/>
            <person name="Kiss E."/>
            <person name="Kuo A."/>
            <person name="Drula E."/>
            <person name="Kohler A."/>
            <person name="Sanchez-Garcia M."/>
            <person name="Morin E."/>
            <person name="Andreopoulos B."/>
            <person name="Barry K.W."/>
            <person name="Bonito G."/>
            <person name="Buee M."/>
            <person name="Carver A."/>
            <person name="Chen C."/>
            <person name="Cichocki N."/>
            <person name="Clum A."/>
            <person name="Culley D."/>
            <person name="Crous P.W."/>
            <person name="Fauchery L."/>
            <person name="Girlanda M."/>
            <person name="Hayes R.D."/>
            <person name="Keri Z."/>
            <person name="LaButti K."/>
            <person name="Lipzen A."/>
            <person name="Lombard V."/>
            <person name="Magnuson J."/>
            <person name="Maillard F."/>
            <person name="Murat C."/>
            <person name="Nolan M."/>
            <person name="Ohm R.A."/>
            <person name="Pangilinan J."/>
            <person name="Pereira M.F."/>
            <person name="Perotto S."/>
            <person name="Peter M."/>
            <person name="Pfister S."/>
            <person name="Riley R."/>
            <person name="Sitrit Y."/>
            <person name="Stielow J.B."/>
            <person name="Szollosi G."/>
            <person name="Zifcakova L."/>
            <person name="Stursova M."/>
            <person name="Spatafora J.W."/>
            <person name="Tedersoo L."/>
            <person name="Vaario L.M."/>
            <person name="Yamada A."/>
            <person name="Yan M."/>
            <person name="Wang P."/>
            <person name="Xu J."/>
            <person name="Bruns T."/>
            <person name="Baldrian P."/>
            <person name="Vilgalys R."/>
            <person name="Dunand C."/>
            <person name="Henrissat B."/>
            <person name="Grigoriev I.V."/>
            <person name="Hibbett D."/>
            <person name="Nagy L.G."/>
            <person name="Martin F.M."/>
        </authorList>
    </citation>
    <scope>NUCLEOTIDE SEQUENCE</scope>
    <source>
        <strain evidence="2">UH-Tt-Lm1</strain>
    </source>
</reference>
<organism evidence="2 3">
    <name type="scientific">Thelephora terrestris</name>
    <dbReference type="NCBI Taxonomy" id="56493"/>
    <lineage>
        <taxon>Eukaryota</taxon>
        <taxon>Fungi</taxon>
        <taxon>Dikarya</taxon>
        <taxon>Basidiomycota</taxon>
        <taxon>Agaricomycotina</taxon>
        <taxon>Agaricomycetes</taxon>
        <taxon>Thelephorales</taxon>
        <taxon>Thelephoraceae</taxon>
        <taxon>Thelephora</taxon>
    </lineage>
</organism>
<accession>A0A9P6HJY5</accession>
<dbReference type="Proteomes" id="UP000736335">
    <property type="component" value="Unassembled WGS sequence"/>
</dbReference>
<proteinExistence type="predicted"/>
<dbReference type="PROSITE" id="PS50181">
    <property type="entry name" value="FBOX"/>
    <property type="match status" value="1"/>
</dbReference>